<evidence type="ECO:0000259" key="2">
    <source>
        <dbReference type="Pfam" id="PF01593"/>
    </source>
</evidence>
<dbReference type="Gene3D" id="3.90.660.10">
    <property type="match status" value="1"/>
</dbReference>
<accession>A0A4Z0A5Z7</accession>
<feature type="region of interest" description="Disordered" evidence="1">
    <location>
        <begin position="490"/>
        <end position="526"/>
    </location>
</feature>
<dbReference type="GO" id="GO:0009063">
    <property type="term" value="P:amino acid catabolic process"/>
    <property type="evidence" value="ECO:0007669"/>
    <property type="project" value="TreeGrafter"/>
</dbReference>
<dbReference type="AlphaFoldDB" id="A0A4Z0A5Z7"/>
<dbReference type="EMBL" id="SFCI01000136">
    <property type="protein sequence ID" value="TFY82155.1"/>
    <property type="molecule type" value="Genomic_DNA"/>
</dbReference>
<dbReference type="Gene3D" id="1.10.405.10">
    <property type="entry name" value="Guanine Nucleotide Dissociation Inhibitor, domain 1"/>
    <property type="match status" value="1"/>
</dbReference>
<dbReference type="PANTHER" id="PTHR10742">
    <property type="entry name" value="FLAVIN MONOAMINE OXIDASE"/>
    <property type="match status" value="1"/>
</dbReference>
<dbReference type="InterPro" id="IPR002937">
    <property type="entry name" value="Amino_oxidase"/>
</dbReference>
<feature type="domain" description="Amine oxidase" evidence="2">
    <location>
        <begin position="24"/>
        <end position="485"/>
    </location>
</feature>
<gene>
    <name evidence="3" type="ORF">EWM64_g1853</name>
</gene>
<dbReference type="SUPFAM" id="SSF54373">
    <property type="entry name" value="FAD-linked reductases, C-terminal domain"/>
    <property type="match status" value="1"/>
</dbReference>
<protein>
    <recommendedName>
        <fullName evidence="2">Amine oxidase domain-containing protein</fullName>
    </recommendedName>
</protein>
<sequence>MQANAPHALVKQVLNVGIVGGGAAGLYAALLLQSQGHLATIYEASGRVGGRIYTYHFTEQPDQYFEAGAMRIPPANFQKILLGLIEALNNHPDLPADMHANLITYYLNSLGNKLFVNGVNGDGDKYGDVTPAQLNWPVPDNFKDTSANTLLESAVKLFAGKTFDQIVELFDDFSFRYFLKNFGPIPNGEANKQGWPDSVIDFVETVCSQTNQFALSCPELYMQYSDFLDPDASTNEWHTIDKGMDRLPQAMAHLIGLENIVFGARVQSIAIQGRKVVLTAEGYNGLVSEPYDRVILAIPPAALKMIAERPRWSPAKEMAIRSMNFESLYKMGLRFKTRFWETTEPTTKGGQSTTDLPIRWIVYPSNGIDNTGPGVLLVYSWMTDASTWLPLTPLERRSLALQCLNELYRPTVDVYAELMETFDVVWSSETATGDAMFLPGQFKSRFDPAVAKEGNVYFAGEHLSQHHTWIAGALESALNAVQQMLGKGVKQISKDKTQGSTLVGADKRKKNQTAHPPPPSYLPKDPLFPHYAGLGAAAEGGTTSQARWAAGVPRLTRLSGPGAT</sequence>
<dbReference type="STRING" id="135208.A0A4Z0A5Z7"/>
<evidence type="ECO:0000313" key="4">
    <source>
        <dbReference type="Proteomes" id="UP000298061"/>
    </source>
</evidence>
<proteinExistence type="predicted"/>
<keyword evidence="4" id="KW-1185">Reference proteome</keyword>
<organism evidence="3 4">
    <name type="scientific">Hericium alpestre</name>
    <dbReference type="NCBI Taxonomy" id="135208"/>
    <lineage>
        <taxon>Eukaryota</taxon>
        <taxon>Fungi</taxon>
        <taxon>Dikarya</taxon>
        <taxon>Basidiomycota</taxon>
        <taxon>Agaricomycotina</taxon>
        <taxon>Agaricomycetes</taxon>
        <taxon>Russulales</taxon>
        <taxon>Hericiaceae</taxon>
        <taxon>Hericium</taxon>
    </lineage>
</organism>
<evidence type="ECO:0000256" key="1">
    <source>
        <dbReference type="SAM" id="MobiDB-lite"/>
    </source>
</evidence>
<comment type="caution">
    <text evidence="3">The sequence shown here is derived from an EMBL/GenBank/DDBJ whole genome shotgun (WGS) entry which is preliminary data.</text>
</comment>
<dbReference type="InterPro" id="IPR036188">
    <property type="entry name" value="FAD/NAD-bd_sf"/>
</dbReference>
<evidence type="ECO:0000313" key="3">
    <source>
        <dbReference type="EMBL" id="TFY82155.1"/>
    </source>
</evidence>
<name>A0A4Z0A5Z7_9AGAM</name>
<dbReference type="PANTHER" id="PTHR10742:SF342">
    <property type="entry name" value="AMINE OXIDASE"/>
    <property type="match status" value="1"/>
</dbReference>
<reference evidence="3 4" key="1">
    <citation type="submission" date="2019-02" db="EMBL/GenBank/DDBJ databases">
        <title>Genome sequencing of the rare red list fungi Hericium alpestre (H. flagellum).</title>
        <authorList>
            <person name="Buettner E."/>
            <person name="Kellner H."/>
        </authorList>
    </citation>
    <scope>NUCLEOTIDE SEQUENCE [LARGE SCALE GENOMIC DNA]</scope>
    <source>
        <strain evidence="3 4">DSM 108284</strain>
    </source>
</reference>
<dbReference type="GO" id="GO:0001716">
    <property type="term" value="F:L-amino-acid oxidase activity"/>
    <property type="evidence" value="ECO:0007669"/>
    <property type="project" value="TreeGrafter"/>
</dbReference>
<dbReference type="InterPro" id="IPR050281">
    <property type="entry name" value="Flavin_monoamine_oxidase"/>
</dbReference>
<dbReference type="SUPFAM" id="SSF51905">
    <property type="entry name" value="FAD/NAD(P)-binding domain"/>
    <property type="match status" value="1"/>
</dbReference>
<dbReference type="Gene3D" id="3.50.50.60">
    <property type="entry name" value="FAD/NAD(P)-binding domain"/>
    <property type="match status" value="1"/>
</dbReference>
<dbReference type="Pfam" id="PF01593">
    <property type="entry name" value="Amino_oxidase"/>
    <property type="match status" value="1"/>
</dbReference>
<dbReference type="Proteomes" id="UP000298061">
    <property type="component" value="Unassembled WGS sequence"/>
</dbReference>
<dbReference type="OrthoDB" id="7777654at2759"/>